<organism evidence="1 2">
    <name type="scientific">Simkania negevensis (strain ATCC VR-1471 / DSM 27360 / Z)</name>
    <dbReference type="NCBI Taxonomy" id="331113"/>
    <lineage>
        <taxon>Bacteria</taxon>
        <taxon>Pseudomonadati</taxon>
        <taxon>Chlamydiota</taxon>
        <taxon>Chlamydiia</taxon>
        <taxon>Parachlamydiales</taxon>
        <taxon>Simkaniaceae</taxon>
        <taxon>Simkania</taxon>
    </lineage>
</organism>
<evidence type="ECO:0000313" key="1">
    <source>
        <dbReference type="EMBL" id="CCB89028.1"/>
    </source>
</evidence>
<dbReference type="KEGG" id="sng:SNE_A11510"/>
<reference key="1">
    <citation type="journal article" date="2011" name="Mol. Biol. Evol.">
        <title>Unity in variety -- the pan-genome of the Chlamydiae.</title>
        <authorList>
            <person name="Collingro A."/>
            <person name="Tischler P."/>
            <person name="Weinmaier T."/>
            <person name="Penz T."/>
            <person name="Heinz E."/>
            <person name="Brunham R.C."/>
            <person name="Read T.D."/>
            <person name="Bavoil P.M."/>
            <person name="Sachse K."/>
            <person name="Kahane S."/>
            <person name="Friedman M.G."/>
            <person name="Rattei T."/>
            <person name="Myers G.S.A."/>
            <person name="Horn M."/>
        </authorList>
    </citation>
    <scope>NUCLEOTIDE SEQUENCE</scope>
    <source>
        <strain>Z</strain>
    </source>
</reference>
<dbReference type="EMBL" id="FR872582">
    <property type="protein sequence ID" value="CCB89028.1"/>
    <property type="molecule type" value="Genomic_DNA"/>
</dbReference>
<gene>
    <name evidence="1" type="ordered locus">SNE_A11510</name>
</gene>
<evidence type="ECO:0000313" key="2">
    <source>
        <dbReference type="Proteomes" id="UP000000496"/>
    </source>
</evidence>
<protein>
    <submittedName>
        <fullName evidence="1">Uncharacterized protein</fullName>
    </submittedName>
</protein>
<sequence>MGQIFSEFCFPKIKIVVDAIRRDFWRAKGDEKRVKLPLNFFLRSSNHGF</sequence>
<dbReference type="STRING" id="331113.SNE_A11510"/>
<dbReference type="HOGENOM" id="CLU_3140702_0_0_0"/>
<proteinExistence type="predicted"/>
<keyword evidence="2" id="KW-1185">Reference proteome</keyword>
<dbReference type="Proteomes" id="UP000000496">
    <property type="component" value="Chromosome gsn.131"/>
</dbReference>
<dbReference type="AlphaFoldDB" id="F8L8A5"/>
<name>F8L8A5_SIMNZ</name>
<reference evidence="1 2" key="2">
    <citation type="journal article" date="2011" name="Mol. Biol. Evol.">
        <title>Unity in variety--the pan-genome of the Chlamydiae.</title>
        <authorList>
            <person name="Collingro A."/>
            <person name="Tischler P."/>
            <person name="Weinmaier T."/>
            <person name="Penz T."/>
            <person name="Heinz E."/>
            <person name="Brunham R.C."/>
            <person name="Read T.D."/>
            <person name="Bavoil P.M."/>
            <person name="Sachse K."/>
            <person name="Kahane S."/>
            <person name="Friedman M.G."/>
            <person name="Rattei T."/>
            <person name="Myers G.S."/>
            <person name="Horn M."/>
        </authorList>
    </citation>
    <scope>NUCLEOTIDE SEQUENCE [LARGE SCALE GENOMIC DNA]</scope>
    <source>
        <strain evidence="2">ATCC VR-1471 / Z</strain>
    </source>
</reference>
<accession>F8L8A5</accession>